<comment type="caution">
    <text evidence="1">The sequence shown here is derived from an EMBL/GenBank/DDBJ whole genome shotgun (WGS) entry which is preliminary data.</text>
</comment>
<name>A0AAN7MZ20_MYCAM</name>
<protein>
    <submittedName>
        <fullName evidence="1">Uncharacterized protein</fullName>
    </submittedName>
</protein>
<reference evidence="1 2" key="1">
    <citation type="journal article" date="2023" name="J. Hered.">
        <title>Chromosome-level genome of the wood stork (Mycteria americana) provides insight into avian chromosome evolution.</title>
        <authorList>
            <person name="Flamio R. Jr."/>
            <person name="Ramstad K.M."/>
        </authorList>
    </citation>
    <scope>NUCLEOTIDE SEQUENCE [LARGE SCALE GENOMIC DNA]</scope>
    <source>
        <strain evidence="1">JAX WOST 10</strain>
    </source>
</reference>
<keyword evidence="2" id="KW-1185">Reference proteome</keyword>
<dbReference type="EMBL" id="JAUNZN010000009">
    <property type="protein sequence ID" value="KAK4816567.1"/>
    <property type="molecule type" value="Genomic_DNA"/>
</dbReference>
<dbReference type="Proteomes" id="UP001333110">
    <property type="component" value="Unassembled WGS sequence"/>
</dbReference>
<accession>A0AAN7MZ20</accession>
<dbReference type="AlphaFoldDB" id="A0AAN7MZ20"/>
<proteinExistence type="predicted"/>
<organism evidence="1 2">
    <name type="scientific">Mycteria americana</name>
    <name type="common">Wood stork</name>
    <dbReference type="NCBI Taxonomy" id="33587"/>
    <lineage>
        <taxon>Eukaryota</taxon>
        <taxon>Metazoa</taxon>
        <taxon>Chordata</taxon>
        <taxon>Craniata</taxon>
        <taxon>Vertebrata</taxon>
        <taxon>Euteleostomi</taxon>
        <taxon>Archelosauria</taxon>
        <taxon>Archosauria</taxon>
        <taxon>Dinosauria</taxon>
        <taxon>Saurischia</taxon>
        <taxon>Theropoda</taxon>
        <taxon>Coelurosauria</taxon>
        <taxon>Aves</taxon>
        <taxon>Neognathae</taxon>
        <taxon>Neoaves</taxon>
        <taxon>Aequornithes</taxon>
        <taxon>Ciconiiformes</taxon>
        <taxon>Ciconiidae</taxon>
        <taxon>Mycteria</taxon>
    </lineage>
</organism>
<sequence length="202" mass="21938">MKGLEHLSYEDRLRELGLFSLEQRGLGGDLINVYKYLMGEVKKMETLLRAQEQASQGGCGVSIPGDIQNPTAHCCEQPALAPQGSWARTPNSFALNIFFKVQWGGEKTVLTERSGGIKLRTKHQIFLGPGGVMVDTKLTMSQQCALATKVANNIQGCIGRTDAWRSRKMIPPLCSGVLGPLLGSSVQERPGILSDSRGGPQR</sequence>
<gene>
    <name evidence="1" type="ORF">QYF61_017957</name>
</gene>
<evidence type="ECO:0000313" key="1">
    <source>
        <dbReference type="EMBL" id="KAK4816567.1"/>
    </source>
</evidence>
<evidence type="ECO:0000313" key="2">
    <source>
        <dbReference type="Proteomes" id="UP001333110"/>
    </source>
</evidence>